<dbReference type="EMBL" id="AFRT01000975">
    <property type="protein sequence ID" value="ELU41913.1"/>
    <property type="molecule type" value="Genomic_DNA"/>
</dbReference>
<reference evidence="2 3" key="1">
    <citation type="journal article" date="2013" name="Nat. Commun.">
        <title>The evolution and pathogenic mechanisms of the rice sheath blight pathogen.</title>
        <authorList>
            <person name="Zheng A."/>
            <person name="Lin R."/>
            <person name="Xu L."/>
            <person name="Qin P."/>
            <person name="Tang C."/>
            <person name="Ai P."/>
            <person name="Zhang D."/>
            <person name="Liu Y."/>
            <person name="Sun Z."/>
            <person name="Feng H."/>
            <person name="Wang Y."/>
            <person name="Chen Y."/>
            <person name="Liang X."/>
            <person name="Fu R."/>
            <person name="Li Q."/>
            <person name="Zhang J."/>
            <person name="Yu X."/>
            <person name="Xie Z."/>
            <person name="Ding L."/>
            <person name="Guan P."/>
            <person name="Tang J."/>
            <person name="Liang Y."/>
            <person name="Wang S."/>
            <person name="Deng Q."/>
            <person name="Li S."/>
            <person name="Zhu J."/>
            <person name="Wang L."/>
            <person name="Liu H."/>
            <person name="Li P."/>
        </authorList>
    </citation>
    <scope>NUCLEOTIDE SEQUENCE [LARGE SCALE GENOMIC DNA]</scope>
    <source>
        <strain evidence="3">AG-1 IA</strain>
    </source>
</reference>
<protein>
    <submittedName>
        <fullName evidence="2">Uncharacterized protein</fullName>
    </submittedName>
</protein>
<dbReference type="HOGENOM" id="CLU_3052010_0_0_1"/>
<proteinExistence type="predicted"/>
<dbReference type="Proteomes" id="UP000011668">
    <property type="component" value="Unassembled WGS sequence"/>
</dbReference>
<gene>
    <name evidence="2" type="ORF">AG1IA_04065</name>
</gene>
<comment type="caution">
    <text evidence="2">The sequence shown here is derived from an EMBL/GenBank/DDBJ whole genome shotgun (WGS) entry which is preliminary data.</text>
</comment>
<evidence type="ECO:0000256" key="1">
    <source>
        <dbReference type="SAM" id="MobiDB-lite"/>
    </source>
</evidence>
<evidence type="ECO:0000313" key="2">
    <source>
        <dbReference type="EMBL" id="ELU41913.1"/>
    </source>
</evidence>
<accession>L8WYS4</accession>
<evidence type="ECO:0000313" key="3">
    <source>
        <dbReference type="Proteomes" id="UP000011668"/>
    </source>
</evidence>
<organism evidence="2 3">
    <name type="scientific">Thanatephorus cucumeris (strain AG1-IA)</name>
    <name type="common">Rice sheath blight fungus</name>
    <name type="synonym">Rhizoctonia solani</name>
    <dbReference type="NCBI Taxonomy" id="983506"/>
    <lineage>
        <taxon>Eukaryota</taxon>
        <taxon>Fungi</taxon>
        <taxon>Dikarya</taxon>
        <taxon>Basidiomycota</taxon>
        <taxon>Agaricomycotina</taxon>
        <taxon>Agaricomycetes</taxon>
        <taxon>Cantharellales</taxon>
        <taxon>Ceratobasidiaceae</taxon>
        <taxon>Rhizoctonia</taxon>
        <taxon>Rhizoctonia solani AG-1</taxon>
    </lineage>
</organism>
<keyword evidence="3" id="KW-1185">Reference proteome</keyword>
<feature type="region of interest" description="Disordered" evidence="1">
    <location>
        <begin position="1"/>
        <end position="27"/>
    </location>
</feature>
<dbReference type="AlphaFoldDB" id="L8WYS4"/>
<sequence length="54" mass="6188">MLNRCKESKNLNERQAQHAKSRVQSKNVVSNGREVMCAEEGIEPRTLELRNTCT</sequence>
<name>L8WYS4_THACA</name>
<feature type="compositionally biased region" description="Basic and acidic residues" evidence="1">
    <location>
        <begin position="1"/>
        <end position="16"/>
    </location>
</feature>